<organism evidence="1 2">
    <name type="scientific">Rhododendron molle</name>
    <name type="common">Chinese azalea</name>
    <name type="synonym">Azalea mollis</name>
    <dbReference type="NCBI Taxonomy" id="49168"/>
    <lineage>
        <taxon>Eukaryota</taxon>
        <taxon>Viridiplantae</taxon>
        <taxon>Streptophyta</taxon>
        <taxon>Embryophyta</taxon>
        <taxon>Tracheophyta</taxon>
        <taxon>Spermatophyta</taxon>
        <taxon>Magnoliopsida</taxon>
        <taxon>eudicotyledons</taxon>
        <taxon>Gunneridae</taxon>
        <taxon>Pentapetalae</taxon>
        <taxon>asterids</taxon>
        <taxon>Ericales</taxon>
        <taxon>Ericaceae</taxon>
        <taxon>Ericoideae</taxon>
        <taxon>Rhodoreae</taxon>
        <taxon>Rhododendron</taxon>
    </lineage>
</organism>
<proteinExistence type="predicted"/>
<accession>A0ACC0LVP3</accession>
<sequence length="451" mass="49460">MSTLQHSMEPNVGASQLINLDSSDSHTETKIKIHSVEVETSTSPILPEFHGVMVDHEDIRVEPLLNDDGGISVTWEDLWVTVSDIKGRRKRIVQGLTGYAHPGEVLAVMGPSGCGKTTLLDALAGRLGANTRHTGDILINGRKQALAYGTSAYVTQDETLIATLTVIEAVYYSAQFQLPNSMSKSEKKEIAEITIQEMGLHDCMNTRIGGWGTKGLSGGQRRRVSICIEILTRPKLLFLDEPTSGLDSAASYYVMSRITQLEQREGRTIIAAIHQPSSEVFELFDNLCLLSLGRVVYFGPASATNEDIEHGSTGKVAKEEVINILVTSYNSSDSHQRVKRQVSDICRKGGGSLETSRSHASFFTQCLVLTKRSSVNMSRDVGYYWLRLAIYVTLAVSLGTLYYDVGTSYSSIQPRGALLMFIASFLTFMAIGGFPSFVEDMKVFEVESCSV</sequence>
<keyword evidence="2" id="KW-1185">Reference proteome</keyword>
<reference evidence="1" key="1">
    <citation type="submission" date="2022-02" db="EMBL/GenBank/DDBJ databases">
        <title>Plant Genome Project.</title>
        <authorList>
            <person name="Zhang R.-G."/>
        </authorList>
    </citation>
    <scope>NUCLEOTIDE SEQUENCE</scope>
    <source>
        <strain evidence="1">AT1</strain>
    </source>
</reference>
<gene>
    <name evidence="1" type="ORF">RHMOL_Rhmol11G0204000</name>
</gene>
<comment type="caution">
    <text evidence="1">The sequence shown here is derived from an EMBL/GenBank/DDBJ whole genome shotgun (WGS) entry which is preliminary data.</text>
</comment>
<evidence type="ECO:0000313" key="1">
    <source>
        <dbReference type="EMBL" id="KAI8532311.1"/>
    </source>
</evidence>
<name>A0ACC0LVP3_RHOML</name>
<dbReference type="EMBL" id="CM046398">
    <property type="protein sequence ID" value="KAI8532311.1"/>
    <property type="molecule type" value="Genomic_DNA"/>
</dbReference>
<protein>
    <submittedName>
        <fullName evidence="1">Uncharacterized protein</fullName>
    </submittedName>
</protein>
<evidence type="ECO:0000313" key="2">
    <source>
        <dbReference type="Proteomes" id="UP001062846"/>
    </source>
</evidence>
<dbReference type="Proteomes" id="UP001062846">
    <property type="component" value="Chromosome 11"/>
</dbReference>